<protein>
    <recommendedName>
        <fullName evidence="4">DUF4136 domain-containing protein</fullName>
    </recommendedName>
</protein>
<reference evidence="2 3" key="1">
    <citation type="submission" date="2020-08" db="EMBL/GenBank/DDBJ databases">
        <title>Genomic Encyclopedia of Type Strains, Phase IV (KMG-IV): sequencing the most valuable type-strain genomes for metagenomic binning, comparative biology and taxonomic classification.</title>
        <authorList>
            <person name="Goeker M."/>
        </authorList>
    </citation>
    <scope>NUCLEOTIDE SEQUENCE [LARGE SCALE GENOMIC DNA]</scope>
    <source>
        <strain evidence="2 3">DSM 19371</strain>
    </source>
</reference>
<feature type="chain" id="PRO_5031394712" description="DUF4136 domain-containing protein" evidence="1">
    <location>
        <begin position="37"/>
        <end position="196"/>
    </location>
</feature>
<proteinExistence type="predicted"/>
<dbReference type="RefSeq" id="WP_246428256.1">
    <property type="nucleotide sequence ID" value="NZ_JACIEU010000012.1"/>
</dbReference>
<comment type="caution">
    <text evidence="2">The sequence shown here is derived from an EMBL/GenBank/DDBJ whole genome shotgun (WGS) entry which is preliminary data.</text>
</comment>
<evidence type="ECO:0000256" key="1">
    <source>
        <dbReference type="SAM" id="SignalP"/>
    </source>
</evidence>
<dbReference type="Proteomes" id="UP000590524">
    <property type="component" value="Unassembled WGS sequence"/>
</dbReference>
<gene>
    <name evidence="2" type="ORF">GGQ90_003071</name>
</gene>
<feature type="signal peptide" evidence="1">
    <location>
        <begin position="1"/>
        <end position="36"/>
    </location>
</feature>
<accession>A0A7W6PXS5</accession>
<sequence>MDDRALMDQKRLPGARKWARSMLMAAAMLLPAMASAADVPSGGTISVSMQEDASGQAGAADAFVDAATLALSDKGFTLLDDGHAALVMELVIRASEVGTGTGKVEKSNSDLMPGGVSGAVGSSFSLAVPSGKTRHVALERTELEMRLHRRGDAAVIWSGSAVTVRPADKRDSAAMALCNALLRAYPEQPETVIGVP</sequence>
<keyword evidence="3" id="KW-1185">Reference proteome</keyword>
<evidence type="ECO:0000313" key="2">
    <source>
        <dbReference type="EMBL" id="MBB4149280.1"/>
    </source>
</evidence>
<organism evidence="2 3">
    <name type="scientific">Sphingobium scionense</name>
    <dbReference type="NCBI Taxonomy" id="1404341"/>
    <lineage>
        <taxon>Bacteria</taxon>
        <taxon>Pseudomonadati</taxon>
        <taxon>Pseudomonadota</taxon>
        <taxon>Alphaproteobacteria</taxon>
        <taxon>Sphingomonadales</taxon>
        <taxon>Sphingomonadaceae</taxon>
        <taxon>Sphingobium</taxon>
    </lineage>
</organism>
<evidence type="ECO:0008006" key="4">
    <source>
        <dbReference type="Google" id="ProtNLM"/>
    </source>
</evidence>
<evidence type="ECO:0000313" key="3">
    <source>
        <dbReference type="Proteomes" id="UP000590524"/>
    </source>
</evidence>
<dbReference type="EMBL" id="JACIEU010000012">
    <property type="protein sequence ID" value="MBB4149280.1"/>
    <property type="molecule type" value="Genomic_DNA"/>
</dbReference>
<dbReference type="AlphaFoldDB" id="A0A7W6PXS5"/>
<keyword evidence="1" id="KW-0732">Signal</keyword>
<name>A0A7W6PXS5_9SPHN</name>